<organism evidence="2 3">
    <name type="scientific">Ranitomeya imitator</name>
    <name type="common">mimic poison frog</name>
    <dbReference type="NCBI Taxonomy" id="111125"/>
    <lineage>
        <taxon>Eukaryota</taxon>
        <taxon>Metazoa</taxon>
        <taxon>Chordata</taxon>
        <taxon>Craniata</taxon>
        <taxon>Vertebrata</taxon>
        <taxon>Euteleostomi</taxon>
        <taxon>Amphibia</taxon>
        <taxon>Batrachia</taxon>
        <taxon>Anura</taxon>
        <taxon>Neobatrachia</taxon>
        <taxon>Hyloidea</taxon>
        <taxon>Dendrobatidae</taxon>
        <taxon>Dendrobatinae</taxon>
        <taxon>Ranitomeya</taxon>
    </lineage>
</organism>
<name>A0ABN9LZH7_9NEOB</name>
<comment type="similarity">
    <text evidence="1">Belongs to the heparin-binding growth factors family.</text>
</comment>
<dbReference type="PANTHER" id="PTHR11486">
    <property type="entry name" value="FIBROBLAST GROWTH FACTOR"/>
    <property type="match status" value="1"/>
</dbReference>
<gene>
    <name evidence="2" type="ORF">RIMI_LOCUS13612010</name>
</gene>
<dbReference type="Proteomes" id="UP001176940">
    <property type="component" value="Unassembled WGS sequence"/>
</dbReference>
<dbReference type="InterPro" id="IPR002209">
    <property type="entry name" value="Fibroblast_GF_fam"/>
</dbReference>
<dbReference type="EMBL" id="CAUEEQ010033884">
    <property type="protein sequence ID" value="CAJ0951787.1"/>
    <property type="molecule type" value="Genomic_DNA"/>
</dbReference>
<dbReference type="InterPro" id="IPR008996">
    <property type="entry name" value="IL1/FGF"/>
</dbReference>
<evidence type="ECO:0000313" key="2">
    <source>
        <dbReference type="EMBL" id="CAJ0951787.1"/>
    </source>
</evidence>
<evidence type="ECO:0008006" key="4">
    <source>
        <dbReference type="Google" id="ProtNLM"/>
    </source>
</evidence>
<evidence type="ECO:0000256" key="1">
    <source>
        <dbReference type="ARBA" id="ARBA00007936"/>
    </source>
</evidence>
<dbReference type="SMART" id="SM00442">
    <property type="entry name" value="FGF"/>
    <property type="match status" value="1"/>
</dbReference>
<dbReference type="SUPFAM" id="SSF50353">
    <property type="entry name" value="Cytokine"/>
    <property type="match status" value="1"/>
</dbReference>
<reference evidence="2" key="1">
    <citation type="submission" date="2023-07" db="EMBL/GenBank/DDBJ databases">
        <authorList>
            <person name="Stuckert A."/>
        </authorList>
    </citation>
    <scope>NUCLEOTIDE SEQUENCE</scope>
</reference>
<evidence type="ECO:0000313" key="3">
    <source>
        <dbReference type="Proteomes" id="UP001176940"/>
    </source>
</evidence>
<keyword evidence="3" id="KW-1185">Reference proteome</keyword>
<sequence length="220" mass="25223">MDHYMTIMEGRRFALKRGFLVKGFYLIALALSNTKRALASPIRDNSPIFGFADQVRLRHLYADNEHTHLHLQITPEGKVSGTKEKNIYSLLEIKAVKPSILVIRALKTTRYLCMDSWHHLYGSMVYKEDDCNFREVPLTDGYNLYYSENHPAALTLTPTRGGHQFGKQMVRFMPLENSIPLESLYAADHTYDDHPGSYLDSEDPFDMIDKSNIFSPSLDS</sequence>
<proteinExistence type="inferred from homology"/>
<dbReference type="Gene3D" id="2.80.10.50">
    <property type="match status" value="1"/>
</dbReference>
<accession>A0ABN9LZH7</accession>
<protein>
    <recommendedName>
        <fullName evidence="4">Fibroblast growth factor</fullName>
    </recommendedName>
</protein>
<comment type="caution">
    <text evidence="2">The sequence shown here is derived from an EMBL/GenBank/DDBJ whole genome shotgun (WGS) entry which is preliminary data.</text>
</comment>
<dbReference type="Pfam" id="PF00167">
    <property type="entry name" value="FGF"/>
    <property type="match status" value="1"/>
</dbReference>